<name>A0A9X2VJ77_9PSEU</name>
<accession>A0A9X2VJ77</accession>
<keyword evidence="5" id="KW-1185">Reference proteome</keyword>
<protein>
    <submittedName>
        <fullName evidence="4">Lsr2 family protein</fullName>
    </submittedName>
</protein>
<evidence type="ECO:0000259" key="3">
    <source>
        <dbReference type="Pfam" id="PF23359"/>
    </source>
</evidence>
<organism evidence="4 5">
    <name type="scientific">Umezawaea endophytica</name>
    <dbReference type="NCBI Taxonomy" id="1654476"/>
    <lineage>
        <taxon>Bacteria</taxon>
        <taxon>Bacillati</taxon>
        <taxon>Actinomycetota</taxon>
        <taxon>Actinomycetes</taxon>
        <taxon>Pseudonocardiales</taxon>
        <taxon>Pseudonocardiaceae</taxon>
        <taxon>Umezawaea</taxon>
    </lineage>
</organism>
<feature type="region of interest" description="Disordered" evidence="2">
    <location>
        <begin position="32"/>
        <end position="114"/>
    </location>
</feature>
<dbReference type="GO" id="GO:0003677">
    <property type="term" value="F:DNA binding"/>
    <property type="evidence" value="ECO:0007669"/>
    <property type="project" value="UniProtKB-KW"/>
</dbReference>
<keyword evidence="1" id="KW-0238">DNA-binding</keyword>
<evidence type="ECO:0000313" key="5">
    <source>
        <dbReference type="Proteomes" id="UP001141259"/>
    </source>
</evidence>
<reference evidence="4" key="1">
    <citation type="submission" date="2022-08" db="EMBL/GenBank/DDBJ databases">
        <authorList>
            <person name="Tistechok S."/>
            <person name="Samborskyy M."/>
            <person name="Roman I."/>
        </authorList>
    </citation>
    <scope>NUCLEOTIDE SEQUENCE</scope>
    <source>
        <strain evidence="4">DSM 103496</strain>
    </source>
</reference>
<dbReference type="AlphaFoldDB" id="A0A9X2VJ77"/>
<proteinExistence type="predicted"/>
<dbReference type="Pfam" id="PF23359">
    <property type="entry name" value="Lsr2_DNA-bd"/>
    <property type="match status" value="1"/>
</dbReference>
<dbReference type="InterPro" id="IPR055370">
    <property type="entry name" value="Lsr2_DNA-bd"/>
</dbReference>
<feature type="domain" description="Lsr2 DNA-binding" evidence="3">
    <location>
        <begin position="78"/>
        <end position="112"/>
    </location>
</feature>
<evidence type="ECO:0000256" key="1">
    <source>
        <dbReference type="ARBA" id="ARBA00023125"/>
    </source>
</evidence>
<dbReference type="EMBL" id="JANYMP010000004">
    <property type="protein sequence ID" value="MCS7477364.1"/>
    <property type="molecule type" value="Genomic_DNA"/>
</dbReference>
<dbReference type="Proteomes" id="UP001141259">
    <property type="component" value="Unassembled WGS sequence"/>
</dbReference>
<comment type="caution">
    <text evidence="4">The sequence shown here is derived from an EMBL/GenBank/DDBJ whole genome shotgun (WGS) entry which is preliminary data.</text>
</comment>
<dbReference type="Gene3D" id="4.10.320.10">
    <property type="entry name" value="E3-binding domain"/>
    <property type="match status" value="1"/>
</dbReference>
<dbReference type="GO" id="GO:0016746">
    <property type="term" value="F:acyltransferase activity"/>
    <property type="evidence" value="ECO:0007669"/>
    <property type="project" value="InterPro"/>
</dbReference>
<evidence type="ECO:0000256" key="2">
    <source>
        <dbReference type="SAM" id="MobiDB-lite"/>
    </source>
</evidence>
<sequence length="114" mass="12840">MARLARHWQIIVLSHHDHIRQVAERLGVDNLTVSTLSPPTRPRSLRSPNEIRDAVRESSVLDNRPPTHSAHSARATRTSDPTEIRAWARENGMQVADRGRIPGDVTDAYEAAHR</sequence>
<evidence type="ECO:0000313" key="4">
    <source>
        <dbReference type="EMBL" id="MCS7477364.1"/>
    </source>
</evidence>
<dbReference type="InterPro" id="IPR036625">
    <property type="entry name" value="E3-bd_dom_sf"/>
</dbReference>
<gene>
    <name evidence="4" type="ORF">NZH93_10915</name>
</gene>